<name>A0A544TWL8_9BACI</name>
<accession>A0A544TWL8</accession>
<evidence type="ECO:0008006" key="3">
    <source>
        <dbReference type="Google" id="ProtNLM"/>
    </source>
</evidence>
<gene>
    <name evidence="1" type="ORF">FG384_02450</name>
</gene>
<keyword evidence="2" id="KW-1185">Reference proteome</keyword>
<dbReference type="EMBL" id="VDGI01000001">
    <property type="protein sequence ID" value="TQR21824.1"/>
    <property type="molecule type" value="Genomic_DNA"/>
</dbReference>
<evidence type="ECO:0000313" key="2">
    <source>
        <dbReference type="Proteomes" id="UP000316626"/>
    </source>
</evidence>
<organism evidence="1 2">
    <name type="scientific">Psychrobacillus vulpis</name>
    <dbReference type="NCBI Taxonomy" id="2325572"/>
    <lineage>
        <taxon>Bacteria</taxon>
        <taxon>Bacillati</taxon>
        <taxon>Bacillota</taxon>
        <taxon>Bacilli</taxon>
        <taxon>Bacillales</taxon>
        <taxon>Bacillaceae</taxon>
        <taxon>Psychrobacillus</taxon>
    </lineage>
</organism>
<proteinExistence type="predicted"/>
<evidence type="ECO:0000313" key="1">
    <source>
        <dbReference type="EMBL" id="TQR21824.1"/>
    </source>
</evidence>
<dbReference type="RefSeq" id="WP_142640950.1">
    <property type="nucleotide sequence ID" value="NZ_VDGI01000001.1"/>
</dbReference>
<reference evidence="1 2" key="1">
    <citation type="submission" date="2019-06" db="EMBL/GenBank/DDBJ databases">
        <title>Psychrobacillus vulpis sp. nov., a new species isolated from feces of a red fox that inhabits in The Tablas de Daimiel Natural Park, Albacete, Spain.</title>
        <authorList>
            <person name="Rodriguez M."/>
            <person name="Reina J.C."/>
            <person name="Bejar V."/>
            <person name="Llamas I."/>
        </authorList>
    </citation>
    <scope>NUCLEOTIDE SEQUENCE [LARGE SCALE GENOMIC DNA]</scope>
    <source>
        <strain evidence="1 2">Z8</strain>
    </source>
</reference>
<dbReference type="OrthoDB" id="2973107at2"/>
<comment type="caution">
    <text evidence="1">The sequence shown here is derived from an EMBL/GenBank/DDBJ whole genome shotgun (WGS) entry which is preliminary data.</text>
</comment>
<protein>
    <recommendedName>
        <fullName evidence="3">FLZ-type domain-containing protein</fullName>
    </recommendedName>
</protein>
<sequence>MLENPMVSGYGYEEPLKVPRKVGHCKYKQCREELYEGEGYEFNGNLYCSTGCIGDHLLEENEVIDLSA</sequence>
<dbReference type="Proteomes" id="UP000316626">
    <property type="component" value="Unassembled WGS sequence"/>
</dbReference>
<dbReference type="AlphaFoldDB" id="A0A544TWL8"/>